<gene>
    <name evidence="1" type="ORF">DK847_03685</name>
</gene>
<evidence type="ECO:0000313" key="2">
    <source>
        <dbReference type="Proteomes" id="UP000248795"/>
    </source>
</evidence>
<keyword evidence="1" id="KW-0418">Kinase</keyword>
<keyword evidence="1" id="KW-0808">Transferase</keyword>
<keyword evidence="2" id="KW-1185">Reference proteome</keyword>
<dbReference type="AlphaFoldDB" id="A0A2W2AYN9"/>
<dbReference type="Proteomes" id="UP000248795">
    <property type="component" value="Unassembled WGS sequence"/>
</dbReference>
<dbReference type="EMBL" id="QKVK01000001">
    <property type="protein sequence ID" value="PZF78902.1"/>
    <property type="molecule type" value="Genomic_DNA"/>
</dbReference>
<dbReference type="GO" id="GO:0016301">
    <property type="term" value="F:kinase activity"/>
    <property type="evidence" value="ECO:0007669"/>
    <property type="project" value="UniProtKB-KW"/>
</dbReference>
<organism evidence="1 2">
    <name type="scientific">Aestuariivirga litoralis</name>
    <dbReference type="NCBI Taxonomy" id="2650924"/>
    <lineage>
        <taxon>Bacteria</taxon>
        <taxon>Pseudomonadati</taxon>
        <taxon>Pseudomonadota</taxon>
        <taxon>Alphaproteobacteria</taxon>
        <taxon>Hyphomicrobiales</taxon>
        <taxon>Aestuariivirgaceae</taxon>
        <taxon>Aestuariivirga</taxon>
    </lineage>
</organism>
<reference evidence="2" key="1">
    <citation type="submission" date="2018-06" db="EMBL/GenBank/DDBJ databases">
        <title>Aestuariibacter litoralis strain KCTC 52945T.</title>
        <authorList>
            <person name="Li X."/>
            <person name="Salam N."/>
            <person name="Li J.-L."/>
            <person name="Chen Y.-M."/>
            <person name="Yang Z.-W."/>
            <person name="Zhang L.-Y."/>
            <person name="Han M.-X."/>
            <person name="Xiao M."/>
            <person name="Li W.-J."/>
        </authorList>
    </citation>
    <scope>NUCLEOTIDE SEQUENCE [LARGE SCALE GENOMIC DNA]</scope>
    <source>
        <strain evidence="2">KCTC 52945</strain>
    </source>
</reference>
<proteinExistence type="predicted"/>
<name>A0A2W2AYN9_9HYPH</name>
<accession>A0A2W2AYN9</accession>
<comment type="caution">
    <text evidence="1">The sequence shown here is derived from an EMBL/GenBank/DDBJ whole genome shotgun (WGS) entry which is preliminary data.</text>
</comment>
<dbReference type="RefSeq" id="WP_111196230.1">
    <property type="nucleotide sequence ID" value="NZ_QKVK01000001.1"/>
</dbReference>
<sequence>MPDTVKFVLVVGFLVGAVYGSAWALSHFPPEQTEIVKPLPSEKLRAK</sequence>
<evidence type="ECO:0000313" key="1">
    <source>
        <dbReference type="EMBL" id="PZF78902.1"/>
    </source>
</evidence>
<protein>
    <submittedName>
        <fullName evidence="1">Histidine kinase</fullName>
    </submittedName>
</protein>